<organism evidence="2 3">
    <name type="scientific">Candidatus Gottesmanbacteria bacterium RIFCSPHIGHO2_01_FULL_39_10</name>
    <dbReference type="NCBI Taxonomy" id="1798375"/>
    <lineage>
        <taxon>Bacteria</taxon>
        <taxon>Candidatus Gottesmaniibacteriota</taxon>
    </lineage>
</organism>
<dbReference type="STRING" id="1798375.A2773_03965"/>
<gene>
    <name evidence="2" type="ORF">A2773_03965</name>
</gene>
<evidence type="ECO:0000259" key="1">
    <source>
        <dbReference type="PROSITE" id="PS51462"/>
    </source>
</evidence>
<accession>A0A1F5ZQT7</accession>
<dbReference type="AlphaFoldDB" id="A0A1F5ZQT7"/>
<proteinExistence type="predicted"/>
<dbReference type="PANTHER" id="PTHR43736:SF1">
    <property type="entry name" value="DIHYDRONEOPTERIN TRIPHOSPHATE DIPHOSPHATASE"/>
    <property type="match status" value="1"/>
</dbReference>
<dbReference type="Proteomes" id="UP000177383">
    <property type="component" value="Unassembled WGS sequence"/>
</dbReference>
<protein>
    <recommendedName>
        <fullName evidence="1">Nudix hydrolase domain-containing protein</fullName>
    </recommendedName>
</protein>
<reference evidence="2 3" key="1">
    <citation type="journal article" date="2016" name="Nat. Commun.">
        <title>Thousands of microbial genomes shed light on interconnected biogeochemical processes in an aquifer system.</title>
        <authorList>
            <person name="Anantharaman K."/>
            <person name="Brown C.T."/>
            <person name="Hug L.A."/>
            <person name="Sharon I."/>
            <person name="Castelle C.J."/>
            <person name="Probst A.J."/>
            <person name="Thomas B.C."/>
            <person name="Singh A."/>
            <person name="Wilkins M.J."/>
            <person name="Karaoz U."/>
            <person name="Brodie E.L."/>
            <person name="Williams K.H."/>
            <person name="Hubbard S.S."/>
            <person name="Banfield J.F."/>
        </authorList>
    </citation>
    <scope>NUCLEOTIDE SEQUENCE [LARGE SCALE GENOMIC DNA]</scope>
</reference>
<dbReference type="Gene3D" id="3.90.79.10">
    <property type="entry name" value="Nucleoside Triphosphate Pyrophosphohydrolase"/>
    <property type="match status" value="1"/>
</dbReference>
<evidence type="ECO:0000313" key="2">
    <source>
        <dbReference type="EMBL" id="OGG14743.1"/>
    </source>
</evidence>
<dbReference type="InterPro" id="IPR000086">
    <property type="entry name" value="NUDIX_hydrolase_dom"/>
</dbReference>
<comment type="caution">
    <text evidence="2">The sequence shown here is derived from an EMBL/GenBank/DDBJ whole genome shotgun (WGS) entry which is preliminary data.</text>
</comment>
<feature type="domain" description="Nudix hydrolase" evidence="1">
    <location>
        <begin position="18"/>
        <end position="147"/>
    </location>
</feature>
<dbReference type="Pfam" id="PF00293">
    <property type="entry name" value="NUDIX"/>
    <property type="match status" value="1"/>
</dbReference>
<sequence>MKDNRLSLEEFKYIYSKVPRLCVEVVIKTDEGILLTYRSIAPYKNLWHIPGGTVLYKETMEDAVKRVALEELGVEVEVVNLIGVNEYPSEEKDRGYGWPVGVNYLCRIIKGVPRGSEQASLVKFFKDLPPDMVEEQKVFLRKYNLVV</sequence>
<dbReference type="InterPro" id="IPR015797">
    <property type="entry name" value="NUDIX_hydrolase-like_dom_sf"/>
</dbReference>
<dbReference type="PANTHER" id="PTHR43736">
    <property type="entry name" value="ADP-RIBOSE PYROPHOSPHATASE"/>
    <property type="match status" value="1"/>
</dbReference>
<dbReference type="EMBL" id="MFJE01000012">
    <property type="protein sequence ID" value="OGG14743.1"/>
    <property type="molecule type" value="Genomic_DNA"/>
</dbReference>
<dbReference type="PROSITE" id="PS51462">
    <property type="entry name" value="NUDIX"/>
    <property type="match status" value="1"/>
</dbReference>
<evidence type="ECO:0000313" key="3">
    <source>
        <dbReference type="Proteomes" id="UP000177383"/>
    </source>
</evidence>
<dbReference type="SUPFAM" id="SSF55811">
    <property type="entry name" value="Nudix"/>
    <property type="match status" value="1"/>
</dbReference>
<name>A0A1F5ZQT7_9BACT</name>